<dbReference type="EMBL" id="JAUTWS010000585">
    <property type="protein sequence ID" value="MDO9714782.1"/>
    <property type="molecule type" value="Genomic_DNA"/>
</dbReference>
<feature type="non-terminal residue" evidence="1">
    <location>
        <position position="95"/>
    </location>
</feature>
<reference evidence="1 2" key="1">
    <citation type="submission" date="2023-08" db="EMBL/GenBank/DDBJ databases">
        <title>The draft genome sequence of Paracraurococcus sp. LOR1-02.</title>
        <authorList>
            <person name="Kingkaew E."/>
            <person name="Tanasupawat S."/>
        </authorList>
    </citation>
    <scope>NUCLEOTIDE SEQUENCE [LARGE SCALE GENOMIC DNA]</scope>
    <source>
        <strain evidence="1 2">LOR1-02</strain>
    </source>
</reference>
<dbReference type="Proteomes" id="UP001243009">
    <property type="component" value="Unassembled WGS sequence"/>
</dbReference>
<sequence>AVEAVGPAPEGATWVSVGDRGADVFSHLARARGIGWHVLVRVVQNRRLGEGGHLVDRLRSLAPMARRRILPRGDGGRGPRQETWAEVAWTQVEVR</sequence>
<dbReference type="Gene3D" id="3.90.350.10">
    <property type="entry name" value="Transposase Inhibitor Protein From Tn5, Chain A, domain 1"/>
    <property type="match status" value="1"/>
</dbReference>
<dbReference type="SUPFAM" id="SSF53098">
    <property type="entry name" value="Ribonuclease H-like"/>
    <property type="match status" value="1"/>
</dbReference>
<proteinExistence type="predicted"/>
<keyword evidence="2" id="KW-1185">Reference proteome</keyword>
<dbReference type="RefSeq" id="WP_305109559.1">
    <property type="nucleotide sequence ID" value="NZ_JAUTWS010000585.1"/>
</dbReference>
<comment type="caution">
    <text evidence="1">The sequence shown here is derived from an EMBL/GenBank/DDBJ whole genome shotgun (WGS) entry which is preliminary data.</text>
</comment>
<name>A0ABT9EEZ7_9PROT</name>
<evidence type="ECO:0000313" key="2">
    <source>
        <dbReference type="Proteomes" id="UP001243009"/>
    </source>
</evidence>
<accession>A0ABT9EEZ7</accession>
<dbReference type="InterPro" id="IPR012337">
    <property type="entry name" value="RNaseH-like_sf"/>
</dbReference>
<evidence type="ECO:0000313" key="1">
    <source>
        <dbReference type="EMBL" id="MDO9714782.1"/>
    </source>
</evidence>
<protein>
    <submittedName>
        <fullName evidence="1">Uncharacterized protein</fullName>
    </submittedName>
</protein>
<feature type="non-terminal residue" evidence="1">
    <location>
        <position position="1"/>
    </location>
</feature>
<gene>
    <name evidence="1" type="ORF">Q7A36_41335</name>
</gene>
<organism evidence="1 2">
    <name type="scientific">Paracraurococcus lichenis</name>
    <dbReference type="NCBI Taxonomy" id="3064888"/>
    <lineage>
        <taxon>Bacteria</taxon>
        <taxon>Pseudomonadati</taxon>
        <taxon>Pseudomonadota</taxon>
        <taxon>Alphaproteobacteria</taxon>
        <taxon>Acetobacterales</taxon>
        <taxon>Roseomonadaceae</taxon>
        <taxon>Paracraurococcus</taxon>
    </lineage>
</organism>